<evidence type="ECO:0000256" key="3">
    <source>
        <dbReference type="ARBA" id="ARBA00004729"/>
    </source>
</evidence>
<dbReference type="Proteomes" id="UP001629367">
    <property type="component" value="Unassembled WGS sequence"/>
</dbReference>
<evidence type="ECO:0000256" key="4">
    <source>
        <dbReference type="ARBA" id="ARBA00009845"/>
    </source>
</evidence>
<protein>
    <recommendedName>
        <fullName evidence="6">3-isopropylmalate dehydratase</fullName>
        <ecNumber evidence="6">4.2.1.33</ecNumber>
    </recommendedName>
</protein>
<comment type="pathway">
    <text evidence="3">Amino-acid biosynthesis; L-leucine biosynthesis; L-leucine from 3-methyl-2-oxobutanoate: step 2/4.</text>
</comment>
<evidence type="ECO:0000259" key="11">
    <source>
        <dbReference type="Pfam" id="PF00694"/>
    </source>
</evidence>
<evidence type="ECO:0000256" key="9">
    <source>
        <dbReference type="ARBA" id="ARBA00023239"/>
    </source>
</evidence>
<comment type="function">
    <text evidence="2">Catalyzes the isomerization between 2-isopropylmalate and 3-isopropylmalate, via the formation of 2-isopropylmaleate.</text>
</comment>
<dbReference type="EC" id="4.2.1.33" evidence="6"/>
<dbReference type="CDD" id="cd01577">
    <property type="entry name" value="IPMI_Swivel"/>
    <property type="match status" value="1"/>
</dbReference>
<evidence type="ECO:0000256" key="5">
    <source>
        <dbReference type="ARBA" id="ARBA00011271"/>
    </source>
</evidence>
<comment type="subunit">
    <text evidence="5">Heterodimer of LeuC and LeuD.</text>
</comment>
<keyword evidence="8" id="KW-0028">Amino-acid biosynthesis</keyword>
<evidence type="ECO:0000256" key="6">
    <source>
        <dbReference type="ARBA" id="ARBA00011998"/>
    </source>
</evidence>
<dbReference type="InterPro" id="IPR000573">
    <property type="entry name" value="AconitaseA/IPMdHydase_ssu_swvl"/>
</dbReference>
<feature type="domain" description="Aconitase A/isopropylmalate dehydratase small subunit swivel" evidence="11">
    <location>
        <begin position="1"/>
        <end position="125"/>
    </location>
</feature>
<dbReference type="PANTHER" id="PTHR43345:SF5">
    <property type="entry name" value="3-ISOPROPYLMALATE DEHYDRATASE SMALL SUBUNIT"/>
    <property type="match status" value="1"/>
</dbReference>
<dbReference type="InterPro" id="IPR033940">
    <property type="entry name" value="IPMI_Swivel"/>
</dbReference>
<evidence type="ECO:0000256" key="1">
    <source>
        <dbReference type="ARBA" id="ARBA00000491"/>
    </source>
</evidence>
<dbReference type="GO" id="GO:0003861">
    <property type="term" value="F:3-isopropylmalate dehydratase activity"/>
    <property type="evidence" value="ECO:0007669"/>
    <property type="project" value="UniProtKB-EC"/>
</dbReference>
<keyword evidence="7" id="KW-0432">Leucine biosynthesis</keyword>
<evidence type="ECO:0000256" key="8">
    <source>
        <dbReference type="ARBA" id="ARBA00022605"/>
    </source>
</evidence>
<comment type="catalytic activity">
    <reaction evidence="1">
        <text>(2R,3S)-3-isopropylmalate = (2S)-2-isopropylmalate</text>
        <dbReference type="Rhea" id="RHEA:32287"/>
        <dbReference type="ChEBI" id="CHEBI:1178"/>
        <dbReference type="ChEBI" id="CHEBI:35121"/>
        <dbReference type="EC" id="4.2.1.33"/>
    </reaction>
</comment>
<dbReference type="InterPro" id="IPR050075">
    <property type="entry name" value="LeuD"/>
</dbReference>
<dbReference type="InterPro" id="IPR015928">
    <property type="entry name" value="Aconitase/3IPM_dehydase_swvl"/>
</dbReference>
<dbReference type="EMBL" id="JAQQBZ010000028">
    <property type="protein sequence ID" value="MFM0597141.1"/>
    <property type="molecule type" value="Genomic_DNA"/>
</dbReference>
<reference evidence="12 13" key="1">
    <citation type="journal article" date="2024" name="Chem. Sci.">
        <title>Discovery of megapolipeptins by genome mining of a Burkholderiales bacteria collection.</title>
        <authorList>
            <person name="Paulo B.S."/>
            <person name="Recchia M.J.J."/>
            <person name="Lee S."/>
            <person name="Fergusson C.H."/>
            <person name="Romanowski S.B."/>
            <person name="Hernandez A."/>
            <person name="Krull N."/>
            <person name="Liu D.Y."/>
            <person name="Cavanagh H."/>
            <person name="Bos A."/>
            <person name="Gray C.A."/>
            <person name="Murphy B.T."/>
            <person name="Linington R.G."/>
            <person name="Eustaquio A.S."/>
        </authorList>
    </citation>
    <scope>NUCLEOTIDE SEQUENCE [LARGE SCALE GENOMIC DNA]</scope>
    <source>
        <strain evidence="12 13">RL17-335-BIF-A</strain>
    </source>
</reference>
<dbReference type="NCBIfam" id="TIGR00171">
    <property type="entry name" value="leuD"/>
    <property type="match status" value="1"/>
</dbReference>
<dbReference type="NCBIfam" id="NF002458">
    <property type="entry name" value="PRK01641.1"/>
    <property type="match status" value="1"/>
</dbReference>
<sequence>MKAFTVVKGPAAPLLRNNVDTDLIIRIERISQLVRGQLGPWLFETLRYRDGGPKQGEREDFVLNQPAFRHASILLGGANFGCGSSREMAVWALEEFGIRCVIAPSFGDIFFNNCLQNGLLPVCLDASVIESLAAAEADGEPLEVDLRALEIRARGLPPIPFEFDAARRAVLLEGLDEVDQTLRLAGDIDAFRREDRARRAWAYLPR</sequence>
<dbReference type="RefSeq" id="WP_408217637.1">
    <property type="nucleotide sequence ID" value="NZ_JAQQBZ010000028.1"/>
</dbReference>
<dbReference type="SUPFAM" id="SSF52016">
    <property type="entry name" value="LeuD/IlvD-like"/>
    <property type="match status" value="1"/>
</dbReference>
<comment type="similarity">
    <text evidence="4">Belongs to the LeuD family. LeuD type 1 subfamily.</text>
</comment>
<dbReference type="Gene3D" id="3.20.19.10">
    <property type="entry name" value="Aconitase, domain 4"/>
    <property type="match status" value="1"/>
</dbReference>
<comment type="caution">
    <text evidence="12">The sequence shown here is derived from an EMBL/GenBank/DDBJ whole genome shotgun (WGS) entry which is preliminary data.</text>
</comment>
<evidence type="ECO:0000256" key="7">
    <source>
        <dbReference type="ARBA" id="ARBA00022430"/>
    </source>
</evidence>
<gene>
    <name evidence="12" type="primary">leuD</name>
    <name evidence="12" type="ORF">PQQ68_29330</name>
</gene>
<dbReference type="PANTHER" id="PTHR43345">
    <property type="entry name" value="3-ISOPROPYLMALATE DEHYDRATASE SMALL SUBUNIT 2-RELATED-RELATED"/>
    <property type="match status" value="1"/>
</dbReference>
<evidence type="ECO:0000313" key="12">
    <source>
        <dbReference type="EMBL" id="MFM0597141.1"/>
    </source>
</evidence>
<accession>A0ABW9DE09</accession>
<keyword evidence="10" id="KW-0100">Branched-chain amino acid biosynthesis</keyword>
<evidence type="ECO:0000313" key="13">
    <source>
        <dbReference type="Proteomes" id="UP001629367"/>
    </source>
</evidence>
<keyword evidence="9 12" id="KW-0456">Lyase</keyword>
<keyword evidence="13" id="KW-1185">Reference proteome</keyword>
<dbReference type="InterPro" id="IPR004431">
    <property type="entry name" value="3-IsopropMal_deHydase_ssu"/>
</dbReference>
<organism evidence="12 13">
    <name type="scientific">Paraburkholderia dilworthii</name>
    <dbReference type="NCBI Taxonomy" id="948106"/>
    <lineage>
        <taxon>Bacteria</taxon>
        <taxon>Pseudomonadati</taxon>
        <taxon>Pseudomonadota</taxon>
        <taxon>Betaproteobacteria</taxon>
        <taxon>Burkholderiales</taxon>
        <taxon>Burkholderiaceae</taxon>
        <taxon>Paraburkholderia</taxon>
    </lineage>
</organism>
<name>A0ABW9DE09_9BURK</name>
<dbReference type="Pfam" id="PF00694">
    <property type="entry name" value="Aconitase_C"/>
    <property type="match status" value="1"/>
</dbReference>
<evidence type="ECO:0000256" key="2">
    <source>
        <dbReference type="ARBA" id="ARBA00002695"/>
    </source>
</evidence>
<evidence type="ECO:0000256" key="10">
    <source>
        <dbReference type="ARBA" id="ARBA00023304"/>
    </source>
</evidence>
<proteinExistence type="inferred from homology"/>